<dbReference type="SUPFAM" id="SSF143800">
    <property type="entry name" value="L28p-like"/>
    <property type="match status" value="1"/>
</dbReference>
<accession>A0ABN8LYG6</accession>
<evidence type="ECO:0000256" key="2">
    <source>
        <dbReference type="ARBA" id="ARBA00022980"/>
    </source>
</evidence>
<evidence type="ECO:0000256" key="4">
    <source>
        <dbReference type="ARBA" id="ARBA00035269"/>
    </source>
</evidence>
<evidence type="ECO:0000256" key="1">
    <source>
        <dbReference type="ARBA" id="ARBA00008760"/>
    </source>
</evidence>
<keyword evidence="7" id="KW-1185">Reference proteome</keyword>
<comment type="caution">
    <text evidence="6">The sequence shown here is derived from an EMBL/GenBank/DDBJ whole genome shotgun (WGS) entry which is preliminary data.</text>
</comment>
<evidence type="ECO:0000313" key="6">
    <source>
        <dbReference type="EMBL" id="CAH3020258.1"/>
    </source>
</evidence>
<evidence type="ECO:0000256" key="3">
    <source>
        <dbReference type="ARBA" id="ARBA00023274"/>
    </source>
</evidence>
<dbReference type="Proteomes" id="UP001159427">
    <property type="component" value="Unassembled WGS sequence"/>
</dbReference>
<protein>
    <recommendedName>
        <fullName evidence="4">Large ribosomal subunit protein bL28m</fullName>
    </recommendedName>
    <alternativeName>
        <fullName evidence="5">39S ribosomal protein L28, mitochondrial</fullName>
    </alternativeName>
</protein>
<dbReference type="Gene3D" id="2.30.170.40">
    <property type="entry name" value="Ribosomal protein L28/L24"/>
    <property type="match status" value="1"/>
</dbReference>
<dbReference type="EMBL" id="CALNXI010000141">
    <property type="protein sequence ID" value="CAH3020258.1"/>
    <property type="molecule type" value="Genomic_DNA"/>
</dbReference>
<dbReference type="PANTHER" id="PTHR13528">
    <property type="entry name" value="39S RIBOSOMAL PROTEIN L28, MITOCHONDRIAL"/>
    <property type="match status" value="1"/>
</dbReference>
<evidence type="ECO:0000256" key="5">
    <source>
        <dbReference type="ARBA" id="ARBA00035538"/>
    </source>
</evidence>
<organism evidence="6 7">
    <name type="scientific">Porites evermanni</name>
    <dbReference type="NCBI Taxonomy" id="104178"/>
    <lineage>
        <taxon>Eukaryota</taxon>
        <taxon>Metazoa</taxon>
        <taxon>Cnidaria</taxon>
        <taxon>Anthozoa</taxon>
        <taxon>Hexacorallia</taxon>
        <taxon>Scleractinia</taxon>
        <taxon>Fungiina</taxon>
        <taxon>Poritidae</taxon>
        <taxon>Porites</taxon>
    </lineage>
</organism>
<dbReference type="InterPro" id="IPR037147">
    <property type="entry name" value="Ribosomal_bL28_sf"/>
</dbReference>
<dbReference type="PANTHER" id="PTHR13528:SF2">
    <property type="entry name" value="LARGE RIBOSOMAL SUBUNIT PROTEIN BL28M"/>
    <property type="match status" value="1"/>
</dbReference>
<keyword evidence="3" id="KW-0687">Ribonucleoprotein</keyword>
<comment type="similarity">
    <text evidence="1">Belongs to the bacterial ribosomal protein bL28 family.</text>
</comment>
<proteinExistence type="inferred from homology"/>
<dbReference type="InterPro" id="IPR026569">
    <property type="entry name" value="Ribosomal_bL28"/>
</dbReference>
<reference evidence="6 7" key="1">
    <citation type="submission" date="2022-05" db="EMBL/GenBank/DDBJ databases">
        <authorList>
            <consortium name="Genoscope - CEA"/>
            <person name="William W."/>
        </authorList>
    </citation>
    <scope>NUCLEOTIDE SEQUENCE [LARGE SCALE GENOMIC DNA]</scope>
</reference>
<dbReference type="Pfam" id="PF00830">
    <property type="entry name" value="Ribosomal_L28"/>
    <property type="match status" value="1"/>
</dbReference>
<gene>
    <name evidence="6" type="ORF">PEVE_00006385</name>
</gene>
<sequence>MVLLGLRFTLFKNFPKRAKTFTERVHQGIYHGKGYMYGHVSTFSEKKTKRVWKPNVVKKKYYSQILEQTMRFEFSMHALRCIDKAGGFDNYIINTKDKWLHSRTAIELKKLMLEVLKCKEQGMPMSQIRKEVFPQPKVSKHVHIPKTYTTRFYFDWRGPRKQVVYC</sequence>
<dbReference type="InterPro" id="IPR034704">
    <property type="entry name" value="Ribosomal_bL28/bL31-like_sf"/>
</dbReference>
<name>A0ABN8LYG6_9CNID</name>
<keyword evidence="2" id="KW-0689">Ribosomal protein</keyword>
<evidence type="ECO:0000313" key="7">
    <source>
        <dbReference type="Proteomes" id="UP001159427"/>
    </source>
</evidence>